<comment type="caution">
    <text evidence="4">The sequence shown here is derived from an EMBL/GenBank/DDBJ whole genome shotgun (WGS) entry which is preliminary data.</text>
</comment>
<dbReference type="PROSITE" id="PS52050">
    <property type="entry name" value="WYL"/>
    <property type="match status" value="1"/>
</dbReference>
<evidence type="ECO:0000313" key="5">
    <source>
        <dbReference type="Proteomes" id="UP000294616"/>
    </source>
</evidence>
<keyword evidence="2" id="KW-0804">Transcription</keyword>
<dbReference type="Pfam" id="PF08279">
    <property type="entry name" value="HTH_11"/>
    <property type="match status" value="1"/>
</dbReference>
<sequence>MNRLDRITAILIQLQSKRVIKAQEIADRFQISLRTVYRDIRSLEAAGIPIIGEAGVGYSIMDGYRLPPIQFTKEEATTFLMASKIVEKYTDAKNYQLYESALFKIKAVLRTVEKNYLEDIAPHILVLNNYQQESTTNNQFLQNILNAINEKKLVSLKYKNINAEKITQRDIETVGIYLQNSFWYLIAYCRLRNDYRTFRTDRILNFDILDECFQTQHPTLKEYLKIKSEQEDLQTVVLLVEKILAGHITTQKYYYGFVSEEEKGDQIEMTFLTASLRAFAGWYLTLAKRAEIVSPSSLKQDVRNMIAEIAKKV</sequence>
<keyword evidence="1" id="KW-0805">Transcription regulation</keyword>
<dbReference type="GO" id="GO:0003700">
    <property type="term" value="F:DNA-binding transcription factor activity"/>
    <property type="evidence" value="ECO:0007669"/>
    <property type="project" value="InterPro"/>
</dbReference>
<dbReference type="SUPFAM" id="SSF46785">
    <property type="entry name" value="Winged helix' DNA-binding domain"/>
    <property type="match status" value="1"/>
</dbReference>
<dbReference type="Pfam" id="PF25583">
    <property type="entry name" value="WCX"/>
    <property type="match status" value="1"/>
</dbReference>
<evidence type="ECO:0000313" key="4">
    <source>
        <dbReference type="EMBL" id="TCK85064.1"/>
    </source>
</evidence>
<dbReference type="GO" id="GO:0003677">
    <property type="term" value="F:DNA binding"/>
    <property type="evidence" value="ECO:0007669"/>
    <property type="project" value="UniProtKB-KW"/>
</dbReference>
<dbReference type="InterPro" id="IPR051534">
    <property type="entry name" value="CBASS_pafABC_assoc_protein"/>
</dbReference>
<proteinExistence type="predicted"/>
<dbReference type="PANTHER" id="PTHR34580:SF1">
    <property type="entry name" value="PROTEIN PAFC"/>
    <property type="match status" value="1"/>
</dbReference>
<organism evidence="4 5">
    <name type="scientific">Albibacterium bauzanense</name>
    <dbReference type="NCBI Taxonomy" id="653929"/>
    <lineage>
        <taxon>Bacteria</taxon>
        <taxon>Pseudomonadati</taxon>
        <taxon>Bacteroidota</taxon>
        <taxon>Sphingobacteriia</taxon>
        <taxon>Sphingobacteriales</taxon>
        <taxon>Sphingobacteriaceae</taxon>
        <taxon>Albibacterium</taxon>
    </lineage>
</organism>
<gene>
    <name evidence="4" type="ORF">C8N28_0360</name>
</gene>
<keyword evidence="5" id="KW-1185">Reference proteome</keyword>
<feature type="domain" description="HTH deoR-type" evidence="3">
    <location>
        <begin position="3"/>
        <end position="58"/>
    </location>
</feature>
<dbReference type="OrthoDB" id="9815009at2"/>
<dbReference type="InterPro" id="IPR036390">
    <property type="entry name" value="WH_DNA-bd_sf"/>
</dbReference>
<dbReference type="PIRSF" id="PIRSF016838">
    <property type="entry name" value="PafC"/>
    <property type="match status" value="1"/>
</dbReference>
<accession>A0A4R1M2J5</accession>
<dbReference type="InterPro" id="IPR057727">
    <property type="entry name" value="WCX_dom"/>
</dbReference>
<keyword evidence="4" id="KW-0238">DNA-binding</keyword>
<dbReference type="PANTHER" id="PTHR34580">
    <property type="match status" value="1"/>
</dbReference>
<dbReference type="EMBL" id="SMGO01000001">
    <property type="protein sequence ID" value="TCK85064.1"/>
    <property type="molecule type" value="Genomic_DNA"/>
</dbReference>
<evidence type="ECO:0000256" key="1">
    <source>
        <dbReference type="ARBA" id="ARBA00023015"/>
    </source>
</evidence>
<dbReference type="Proteomes" id="UP000294616">
    <property type="component" value="Unassembled WGS sequence"/>
</dbReference>
<dbReference type="Pfam" id="PF13280">
    <property type="entry name" value="WYL"/>
    <property type="match status" value="1"/>
</dbReference>
<dbReference type="Gene3D" id="1.10.10.10">
    <property type="entry name" value="Winged helix-like DNA-binding domain superfamily/Winged helix DNA-binding domain"/>
    <property type="match status" value="1"/>
</dbReference>
<dbReference type="RefSeq" id="WP_132220966.1">
    <property type="nucleotide sequence ID" value="NZ_SMGO01000001.1"/>
</dbReference>
<dbReference type="AlphaFoldDB" id="A0A4R1M2J5"/>
<dbReference type="InterPro" id="IPR026881">
    <property type="entry name" value="WYL_dom"/>
</dbReference>
<dbReference type="InterPro" id="IPR028349">
    <property type="entry name" value="PafC-like"/>
</dbReference>
<evidence type="ECO:0000259" key="3">
    <source>
        <dbReference type="PROSITE" id="PS51000"/>
    </source>
</evidence>
<dbReference type="PROSITE" id="PS51000">
    <property type="entry name" value="HTH_DEOR_2"/>
    <property type="match status" value="1"/>
</dbReference>
<protein>
    <submittedName>
        <fullName evidence="4">Putative DNA-binding transcriptional regulator YafY</fullName>
    </submittedName>
</protein>
<reference evidence="4 5" key="1">
    <citation type="submission" date="2019-03" db="EMBL/GenBank/DDBJ databases">
        <title>Genomic Encyclopedia of Archaeal and Bacterial Type Strains, Phase II (KMG-II): from individual species to whole genera.</title>
        <authorList>
            <person name="Goeker M."/>
        </authorList>
    </citation>
    <scope>NUCLEOTIDE SEQUENCE [LARGE SCALE GENOMIC DNA]</scope>
    <source>
        <strain evidence="4 5">DSM 22554</strain>
    </source>
</reference>
<dbReference type="InterPro" id="IPR001034">
    <property type="entry name" value="DeoR_HTH"/>
</dbReference>
<name>A0A4R1M2J5_9SPHI</name>
<evidence type="ECO:0000256" key="2">
    <source>
        <dbReference type="ARBA" id="ARBA00023163"/>
    </source>
</evidence>
<dbReference type="InterPro" id="IPR036388">
    <property type="entry name" value="WH-like_DNA-bd_sf"/>
</dbReference>
<dbReference type="InterPro" id="IPR013196">
    <property type="entry name" value="HTH_11"/>
</dbReference>